<protein>
    <submittedName>
        <fullName evidence="1">Uncharacterized protein</fullName>
    </submittedName>
</protein>
<dbReference type="EMBL" id="GBRH01167020">
    <property type="protein sequence ID" value="JAE30876.1"/>
    <property type="molecule type" value="Transcribed_RNA"/>
</dbReference>
<name>A0A0A9H7P0_ARUDO</name>
<sequence>MPVNCVHGFNFRSITFSKENCWSTVQIYVFIEA</sequence>
<reference evidence="1" key="1">
    <citation type="submission" date="2014-09" db="EMBL/GenBank/DDBJ databases">
        <authorList>
            <person name="Magalhaes I.L.F."/>
            <person name="Oliveira U."/>
            <person name="Santos F.R."/>
            <person name="Vidigal T.H.D.A."/>
            <person name="Brescovit A.D."/>
            <person name="Santos A.J."/>
        </authorList>
    </citation>
    <scope>NUCLEOTIDE SEQUENCE</scope>
    <source>
        <tissue evidence="1">Shoot tissue taken approximately 20 cm above the soil surface</tissue>
    </source>
</reference>
<dbReference type="AlphaFoldDB" id="A0A0A9H7P0"/>
<proteinExistence type="predicted"/>
<evidence type="ECO:0000313" key="1">
    <source>
        <dbReference type="EMBL" id="JAE30876.1"/>
    </source>
</evidence>
<accession>A0A0A9H7P0</accession>
<reference evidence="1" key="2">
    <citation type="journal article" date="2015" name="Data Brief">
        <title>Shoot transcriptome of the giant reed, Arundo donax.</title>
        <authorList>
            <person name="Barrero R.A."/>
            <person name="Guerrero F.D."/>
            <person name="Moolhuijzen P."/>
            <person name="Goolsby J.A."/>
            <person name="Tidwell J."/>
            <person name="Bellgard S.E."/>
            <person name="Bellgard M.I."/>
        </authorList>
    </citation>
    <scope>NUCLEOTIDE SEQUENCE</scope>
    <source>
        <tissue evidence="1">Shoot tissue taken approximately 20 cm above the soil surface</tissue>
    </source>
</reference>
<organism evidence="1">
    <name type="scientific">Arundo donax</name>
    <name type="common">Giant reed</name>
    <name type="synonym">Donax arundinaceus</name>
    <dbReference type="NCBI Taxonomy" id="35708"/>
    <lineage>
        <taxon>Eukaryota</taxon>
        <taxon>Viridiplantae</taxon>
        <taxon>Streptophyta</taxon>
        <taxon>Embryophyta</taxon>
        <taxon>Tracheophyta</taxon>
        <taxon>Spermatophyta</taxon>
        <taxon>Magnoliopsida</taxon>
        <taxon>Liliopsida</taxon>
        <taxon>Poales</taxon>
        <taxon>Poaceae</taxon>
        <taxon>PACMAD clade</taxon>
        <taxon>Arundinoideae</taxon>
        <taxon>Arundineae</taxon>
        <taxon>Arundo</taxon>
    </lineage>
</organism>